<name>A0A803K555_XENTR</name>
<evidence type="ECO:0000313" key="7">
    <source>
        <dbReference type="Ensembl" id="ENSXETP00000115411"/>
    </source>
</evidence>
<dbReference type="GO" id="GO:0005743">
    <property type="term" value="C:mitochondrial inner membrane"/>
    <property type="evidence" value="ECO:0007669"/>
    <property type="project" value="UniProtKB-SubCell"/>
</dbReference>
<dbReference type="GeneTree" id="ENSGT00940000165280"/>
<dbReference type="PANTHER" id="PTHR11504:SF12">
    <property type="entry name" value="CYTOCHROME C OXIDASE SUBUNIT"/>
    <property type="match status" value="1"/>
</dbReference>
<dbReference type="Gene3D" id="4.10.95.10">
    <property type="entry name" value="Cytochrome c oxidase, subunit VIa"/>
    <property type="match status" value="1"/>
</dbReference>
<keyword evidence="4" id="KW-0496">Mitochondrion</keyword>
<keyword evidence="3" id="KW-0809">Transit peptide</keyword>
<evidence type="ECO:0000256" key="2">
    <source>
        <dbReference type="ARBA" id="ARBA00022792"/>
    </source>
</evidence>
<dbReference type="AlphaFoldDB" id="A0A803K555"/>
<keyword evidence="5" id="KW-0472">Membrane</keyword>
<reference evidence="7" key="2">
    <citation type="submission" date="2021-03" db="UniProtKB">
        <authorList>
            <consortium name="Ensembl"/>
        </authorList>
    </citation>
    <scope>IDENTIFICATION</scope>
</reference>
<evidence type="ECO:0000256" key="1">
    <source>
        <dbReference type="ARBA" id="ARBA00004273"/>
    </source>
</evidence>
<feature type="compositionally biased region" description="Polar residues" evidence="6">
    <location>
        <begin position="94"/>
        <end position="117"/>
    </location>
</feature>
<proteinExistence type="predicted"/>
<accession>A0A803K555</accession>
<comment type="subcellular location">
    <subcellularLocation>
        <location evidence="1">Mitochondrion inner membrane</location>
    </subcellularLocation>
</comment>
<dbReference type="InterPro" id="IPR001349">
    <property type="entry name" value="Cyt_c_oxidase_su6a"/>
</dbReference>
<dbReference type="Ensembl" id="ENSXETT00000105630">
    <property type="protein sequence ID" value="ENSXETP00000115411"/>
    <property type="gene ID" value="ENSXETG00000048677"/>
</dbReference>
<sequence length="141" mass="16034">MSSLIFRRQMASEAHEEGARAARTWKILTFTVALPGVAVCMLNAWLKKQHHPHEHPKFLAYDHLRIRTKVQMALYSRTVWELLYSDAPVDLNRGPTTTTHTPMLSQQDTKSSGTESIQSQKSSSALYDVIYQTSLVQLHDP</sequence>
<dbReference type="InParanoid" id="A0A803K555"/>
<reference evidence="7" key="1">
    <citation type="journal article" date="2010" name="Science">
        <title>The genome of the Western clawed frog Xenopus tropicalis.</title>
        <authorList>
            <person name="Hellsten U."/>
            <person name="Harland R.M."/>
            <person name="Gilchrist M.J."/>
            <person name="Hendrix D."/>
            <person name="Jurka J."/>
            <person name="Kapitonov V."/>
            <person name="Ovcharenko I."/>
            <person name="Putnam N.H."/>
            <person name="Shu S."/>
            <person name="Taher L."/>
            <person name="Blitz I.L."/>
            <person name="Blumberg B."/>
            <person name="Dichmann D.S."/>
            <person name="Dubchak I."/>
            <person name="Amaya E."/>
            <person name="Detter J.C."/>
            <person name="Fletcher R."/>
            <person name="Gerhard D.S."/>
            <person name="Goodstein D."/>
            <person name="Graves T."/>
            <person name="Grigoriev I.V."/>
            <person name="Grimwood J."/>
            <person name="Kawashima T."/>
            <person name="Lindquist E."/>
            <person name="Lucas S.M."/>
            <person name="Mead P.E."/>
            <person name="Mitros T."/>
            <person name="Ogino H."/>
            <person name="Ohta Y."/>
            <person name="Poliakov A.V."/>
            <person name="Pollet N."/>
            <person name="Robert J."/>
            <person name="Salamov A."/>
            <person name="Sater A.K."/>
            <person name="Schmutz J."/>
            <person name="Terry A."/>
            <person name="Vize P.D."/>
            <person name="Warren W.C."/>
            <person name="Wells D."/>
            <person name="Wills A."/>
            <person name="Wilson R.K."/>
            <person name="Zimmerman L.B."/>
            <person name="Zorn A.M."/>
            <person name="Grainger R."/>
            <person name="Grammer T."/>
            <person name="Khokha M.K."/>
            <person name="Richardson P.M."/>
            <person name="Rokhsar D.S."/>
        </authorList>
    </citation>
    <scope>NUCLEOTIDE SEQUENCE [LARGE SCALE GENOMIC DNA]</scope>
    <source>
        <strain evidence="7">Nigerian</strain>
    </source>
</reference>
<keyword evidence="2" id="KW-0999">Mitochondrion inner membrane</keyword>
<evidence type="ECO:0000256" key="6">
    <source>
        <dbReference type="SAM" id="MobiDB-lite"/>
    </source>
</evidence>
<organism evidence="7">
    <name type="scientific">Xenopus tropicalis</name>
    <name type="common">Western clawed frog</name>
    <name type="synonym">Silurana tropicalis</name>
    <dbReference type="NCBI Taxonomy" id="8364"/>
    <lineage>
        <taxon>Eukaryota</taxon>
        <taxon>Metazoa</taxon>
        <taxon>Chordata</taxon>
        <taxon>Craniata</taxon>
        <taxon>Vertebrata</taxon>
        <taxon>Euteleostomi</taxon>
        <taxon>Amphibia</taxon>
        <taxon>Batrachia</taxon>
        <taxon>Anura</taxon>
        <taxon>Pipoidea</taxon>
        <taxon>Pipidae</taxon>
        <taxon>Xenopodinae</taxon>
        <taxon>Xenopus</taxon>
        <taxon>Silurana</taxon>
    </lineage>
</organism>
<evidence type="ECO:0000256" key="5">
    <source>
        <dbReference type="ARBA" id="ARBA00023136"/>
    </source>
</evidence>
<dbReference type="InterPro" id="IPR036418">
    <property type="entry name" value="Cyt_c_oxidase_su6a_sf"/>
</dbReference>
<evidence type="ECO:0000256" key="3">
    <source>
        <dbReference type="ARBA" id="ARBA00022946"/>
    </source>
</evidence>
<protein>
    <submittedName>
        <fullName evidence="7">Uncharacterized protein</fullName>
    </submittedName>
</protein>
<dbReference type="PANTHER" id="PTHR11504">
    <property type="entry name" value="CYTOCHROME C OXIDASE POLYPEPTIDE VIA"/>
    <property type="match status" value="1"/>
</dbReference>
<feature type="region of interest" description="Disordered" evidence="6">
    <location>
        <begin position="91"/>
        <end position="117"/>
    </location>
</feature>
<dbReference type="SUPFAM" id="SSF81411">
    <property type="entry name" value="Mitochondrial cytochrome c oxidase subunit VIa"/>
    <property type="match status" value="1"/>
</dbReference>
<evidence type="ECO:0000256" key="4">
    <source>
        <dbReference type="ARBA" id="ARBA00023128"/>
    </source>
</evidence>